<dbReference type="GO" id="GO:0005507">
    <property type="term" value="F:copper ion binding"/>
    <property type="evidence" value="ECO:0007669"/>
    <property type="project" value="InterPro"/>
</dbReference>
<comment type="caution">
    <text evidence="20">The sequence shown here is derived from an EMBL/GenBank/DDBJ whole genome shotgun (WGS) entry which is preliminary data.</text>
</comment>
<evidence type="ECO:0000256" key="2">
    <source>
        <dbReference type="ARBA" id="ARBA00007866"/>
    </source>
</evidence>
<dbReference type="PANTHER" id="PTHR22888:SF9">
    <property type="entry name" value="CYTOCHROME C OXIDASE SUBUNIT 2"/>
    <property type="match status" value="1"/>
</dbReference>
<dbReference type="InterPro" id="IPR036257">
    <property type="entry name" value="Cyt_c_oxidase_su2_TM_sf"/>
</dbReference>
<evidence type="ECO:0000256" key="11">
    <source>
        <dbReference type="ARBA" id="ARBA00023004"/>
    </source>
</evidence>
<dbReference type="Pfam" id="PF00116">
    <property type="entry name" value="COX2"/>
    <property type="match status" value="1"/>
</dbReference>
<evidence type="ECO:0000256" key="5">
    <source>
        <dbReference type="ARBA" id="ARBA00022660"/>
    </source>
</evidence>
<dbReference type="InterPro" id="IPR036909">
    <property type="entry name" value="Cyt_c-like_dom_sf"/>
</dbReference>
<dbReference type="SUPFAM" id="SSF46626">
    <property type="entry name" value="Cytochrome c"/>
    <property type="match status" value="1"/>
</dbReference>
<evidence type="ECO:0000256" key="9">
    <source>
        <dbReference type="ARBA" id="ARBA00022982"/>
    </source>
</evidence>
<keyword evidence="10 16" id="KW-1133">Transmembrane helix</keyword>
<dbReference type="InterPro" id="IPR002429">
    <property type="entry name" value="CcO_II-like_C"/>
</dbReference>
<dbReference type="SUPFAM" id="SSF81464">
    <property type="entry name" value="Cytochrome c oxidase subunit II-like, transmembrane region"/>
    <property type="match status" value="1"/>
</dbReference>
<dbReference type="Gene3D" id="1.10.760.10">
    <property type="entry name" value="Cytochrome c-like domain"/>
    <property type="match status" value="1"/>
</dbReference>
<dbReference type="InterPro" id="IPR008972">
    <property type="entry name" value="Cupredoxin"/>
</dbReference>
<dbReference type="InterPro" id="IPR008168">
    <property type="entry name" value="Cyt_C_IC"/>
</dbReference>
<proteinExistence type="inferred from homology"/>
<evidence type="ECO:0000259" key="19">
    <source>
        <dbReference type="PROSITE" id="PS51007"/>
    </source>
</evidence>
<dbReference type="Gene3D" id="2.60.40.420">
    <property type="entry name" value="Cupredoxins - blue copper proteins"/>
    <property type="match status" value="1"/>
</dbReference>
<dbReference type="PRINTS" id="PR00605">
    <property type="entry name" value="CYTCHROMECIC"/>
</dbReference>
<keyword evidence="6 14" id="KW-0812">Transmembrane</keyword>
<dbReference type="PANTHER" id="PTHR22888">
    <property type="entry name" value="CYTOCHROME C OXIDASE, SUBUNIT II"/>
    <property type="match status" value="1"/>
</dbReference>
<keyword evidence="21" id="KW-1185">Reference proteome</keyword>
<comment type="similarity">
    <text evidence="2 14">Belongs to the cytochrome c oxidase subunit 2 family.</text>
</comment>
<evidence type="ECO:0000313" key="20">
    <source>
        <dbReference type="EMBL" id="PHQ33386.1"/>
    </source>
</evidence>
<keyword evidence="4 13" id="KW-0349">Heme</keyword>
<evidence type="ECO:0000256" key="15">
    <source>
        <dbReference type="RuleBase" id="RU004024"/>
    </source>
</evidence>
<comment type="catalytic activity">
    <reaction evidence="15">
        <text>4 Fe(II)-[cytochrome c] + O2 + 8 H(+)(in) = 4 Fe(III)-[cytochrome c] + 2 H2O + 4 H(+)(out)</text>
        <dbReference type="Rhea" id="RHEA:11436"/>
        <dbReference type="Rhea" id="RHEA-COMP:10350"/>
        <dbReference type="Rhea" id="RHEA-COMP:14399"/>
        <dbReference type="ChEBI" id="CHEBI:15377"/>
        <dbReference type="ChEBI" id="CHEBI:15378"/>
        <dbReference type="ChEBI" id="CHEBI:15379"/>
        <dbReference type="ChEBI" id="CHEBI:29033"/>
        <dbReference type="ChEBI" id="CHEBI:29034"/>
        <dbReference type="EC" id="7.1.1.9"/>
    </reaction>
</comment>
<dbReference type="InterPro" id="IPR011759">
    <property type="entry name" value="Cyt_c_oxidase_su2_TM_dom"/>
</dbReference>
<evidence type="ECO:0000313" key="21">
    <source>
        <dbReference type="Proteomes" id="UP000225740"/>
    </source>
</evidence>
<feature type="domain" description="Cytochrome oxidase subunit II transmembrane region profile" evidence="18">
    <location>
        <begin position="15"/>
        <end position="113"/>
    </location>
</feature>
<gene>
    <name evidence="20" type="ORF">CEE69_20395</name>
</gene>
<dbReference type="Proteomes" id="UP000225740">
    <property type="component" value="Unassembled WGS sequence"/>
</dbReference>
<dbReference type="RefSeq" id="WP_099262498.1">
    <property type="nucleotide sequence ID" value="NZ_NIZW01000017.1"/>
</dbReference>
<evidence type="ECO:0000256" key="8">
    <source>
        <dbReference type="ARBA" id="ARBA00022967"/>
    </source>
</evidence>
<dbReference type="GO" id="GO:0020037">
    <property type="term" value="F:heme binding"/>
    <property type="evidence" value="ECO:0007669"/>
    <property type="project" value="InterPro"/>
</dbReference>
<comment type="subcellular location">
    <subcellularLocation>
        <location evidence="14">Cell membrane</location>
        <topology evidence="14">Multi-pass membrane protein</topology>
    </subcellularLocation>
    <subcellularLocation>
        <location evidence="1">Membrane</location>
        <topology evidence="1">Multi-pass membrane protein</topology>
    </subcellularLocation>
</comment>
<keyword evidence="12 16" id="KW-0472">Membrane</keyword>
<accession>A0A2G1W2X7</accession>
<keyword evidence="5 14" id="KW-0679">Respiratory chain</keyword>
<dbReference type="GeneID" id="90610362"/>
<protein>
    <recommendedName>
        <fullName evidence="15">Cytochrome c oxidase subunit 2</fullName>
        <ecNumber evidence="15">7.1.1.9</ecNumber>
    </recommendedName>
</protein>
<dbReference type="FunFam" id="1.10.760.10:FF:000023">
    <property type="entry name" value="Cytochrome c oxidase subunit 2"/>
    <property type="match status" value="1"/>
</dbReference>
<dbReference type="PROSITE" id="PS50857">
    <property type="entry name" value="COX2_CUA"/>
    <property type="match status" value="1"/>
</dbReference>
<reference evidence="20 21" key="1">
    <citation type="submission" date="2017-06" db="EMBL/GenBank/DDBJ databases">
        <title>Description of Rhodopirellula bahusiensis sp. nov.</title>
        <authorList>
            <person name="Kizina J."/>
            <person name="Harder J."/>
        </authorList>
    </citation>
    <scope>NUCLEOTIDE SEQUENCE [LARGE SCALE GENOMIC DNA]</scope>
    <source>
        <strain evidence="20 21">SWK21</strain>
    </source>
</reference>
<dbReference type="AlphaFoldDB" id="A0A2G1W2X7"/>
<dbReference type="EC" id="7.1.1.9" evidence="15"/>
<keyword evidence="11 13" id="KW-0408">Iron</keyword>
<dbReference type="GO" id="GO:0004129">
    <property type="term" value="F:cytochrome-c oxidase activity"/>
    <property type="evidence" value="ECO:0007669"/>
    <property type="project" value="UniProtKB-EC"/>
</dbReference>
<dbReference type="GO" id="GO:0005506">
    <property type="term" value="F:iron ion binding"/>
    <property type="evidence" value="ECO:0007669"/>
    <property type="project" value="InterPro"/>
</dbReference>
<dbReference type="PROSITE" id="PS51007">
    <property type="entry name" value="CYTC"/>
    <property type="match status" value="1"/>
</dbReference>
<evidence type="ECO:0000259" key="17">
    <source>
        <dbReference type="PROSITE" id="PS50857"/>
    </source>
</evidence>
<evidence type="ECO:0000256" key="4">
    <source>
        <dbReference type="ARBA" id="ARBA00022617"/>
    </source>
</evidence>
<evidence type="ECO:0000256" key="13">
    <source>
        <dbReference type="PROSITE-ProRule" id="PRU00433"/>
    </source>
</evidence>
<keyword evidence="9 14" id="KW-0249">Electron transport</keyword>
<feature type="domain" description="Cytochrome oxidase subunit II copper A binding" evidence="17">
    <location>
        <begin position="114"/>
        <end position="270"/>
    </location>
</feature>
<dbReference type="GO" id="GO:0005886">
    <property type="term" value="C:plasma membrane"/>
    <property type="evidence" value="ECO:0007669"/>
    <property type="project" value="UniProtKB-SubCell"/>
</dbReference>
<evidence type="ECO:0000256" key="1">
    <source>
        <dbReference type="ARBA" id="ARBA00004141"/>
    </source>
</evidence>
<dbReference type="InterPro" id="IPR009056">
    <property type="entry name" value="Cyt_c-like_dom"/>
</dbReference>
<keyword evidence="3 14" id="KW-0813">Transport</keyword>
<organism evidence="20 21">
    <name type="scientific">Rhodopirellula bahusiensis</name>
    <dbReference type="NCBI Taxonomy" id="2014065"/>
    <lineage>
        <taxon>Bacteria</taxon>
        <taxon>Pseudomonadati</taxon>
        <taxon>Planctomycetota</taxon>
        <taxon>Planctomycetia</taxon>
        <taxon>Pirellulales</taxon>
        <taxon>Pirellulaceae</taxon>
        <taxon>Rhodopirellula</taxon>
    </lineage>
</organism>
<evidence type="ECO:0000256" key="7">
    <source>
        <dbReference type="ARBA" id="ARBA00022723"/>
    </source>
</evidence>
<evidence type="ECO:0000256" key="14">
    <source>
        <dbReference type="RuleBase" id="RU000456"/>
    </source>
</evidence>
<feature type="domain" description="Cytochrome c" evidence="19">
    <location>
        <begin position="278"/>
        <end position="373"/>
    </location>
</feature>
<evidence type="ECO:0000256" key="16">
    <source>
        <dbReference type="SAM" id="Phobius"/>
    </source>
</evidence>
<feature type="transmembrane region" description="Helical" evidence="16">
    <location>
        <begin position="42"/>
        <end position="63"/>
    </location>
</feature>
<keyword evidence="7 13" id="KW-0479">Metal-binding</keyword>
<dbReference type="Pfam" id="PF02790">
    <property type="entry name" value="COX2_TM"/>
    <property type="match status" value="1"/>
</dbReference>
<keyword evidence="8" id="KW-1278">Translocase</keyword>
<feature type="transmembrane region" description="Helical" evidence="16">
    <location>
        <begin position="83"/>
        <end position="100"/>
    </location>
</feature>
<evidence type="ECO:0000256" key="12">
    <source>
        <dbReference type="ARBA" id="ARBA00023136"/>
    </source>
</evidence>
<comment type="function">
    <text evidence="15">Subunits I and II form the functional core of the enzyme complex. Electrons originating in cytochrome c are transferred via heme a and Cu(A) to the binuclear center formed by heme a3 and Cu(B).</text>
</comment>
<dbReference type="Gene3D" id="1.10.287.90">
    <property type="match status" value="1"/>
</dbReference>
<dbReference type="PROSITE" id="PS50999">
    <property type="entry name" value="COX2_TM"/>
    <property type="match status" value="1"/>
</dbReference>
<dbReference type="GO" id="GO:0042773">
    <property type="term" value="P:ATP synthesis coupled electron transport"/>
    <property type="evidence" value="ECO:0007669"/>
    <property type="project" value="TreeGrafter"/>
</dbReference>
<evidence type="ECO:0000256" key="6">
    <source>
        <dbReference type="ARBA" id="ARBA00022692"/>
    </source>
</evidence>
<evidence type="ECO:0000256" key="3">
    <source>
        <dbReference type="ARBA" id="ARBA00022448"/>
    </source>
</evidence>
<dbReference type="Pfam" id="PF00034">
    <property type="entry name" value="Cytochrom_C"/>
    <property type="match status" value="1"/>
</dbReference>
<evidence type="ECO:0000256" key="10">
    <source>
        <dbReference type="ARBA" id="ARBA00022989"/>
    </source>
</evidence>
<dbReference type="InterPro" id="IPR045187">
    <property type="entry name" value="CcO_II"/>
</dbReference>
<keyword evidence="15" id="KW-0186">Copper</keyword>
<dbReference type="SUPFAM" id="SSF49503">
    <property type="entry name" value="Cupredoxins"/>
    <property type="match status" value="1"/>
</dbReference>
<comment type="cofactor">
    <cofactor evidence="15">
        <name>Cu cation</name>
        <dbReference type="ChEBI" id="CHEBI:23378"/>
    </cofactor>
    <text evidence="15">Binds a copper A center.</text>
</comment>
<dbReference type="OrthoDB" id="9773456at2"/>
<dbReference type="EMBL" id="NIZW01000017">
    <property type="protein sequence ID" value="PHQ33386.1"/>
    <property type="molecule type" value="Genomic_DNA"/>
</dbReference>
<name>A0A2G1W2X7_9BACT</name>
<sequence>MFPAIESLAMTFPTLLADKNADFWFPIQGSSFAEEVDWVYDLILYISLAFFVPMMAFMVWCLFKYIKARGTKAESQISHHTTLELTWSIGPSVLLVWMFVQGSISFLDMRTPPEGSYDVGVQAFKWGWTMDYGNGTFHPELHIVKDEPTKLSMRSTDVIHSLFVPAFRAKKDIVPGRYNYMWFKPTVASEQISDEALAKLKKQSEGATWDYDKVHTIETEDGERELQVTPEGYTFFDLYCTEYCGKNHSEMQTVVVVHETQAELEAWIKANSSRGDVSMEEWGELLYARRGCSGCHSVDGSKLVGPSFLDVYGSQHALTTGENQLVDENYIRESILAPKAKVVAGYQPVMPSYKGQLSDDDIASIIAYLKSISANAPTQPAGAEAESDEESAE</sequence>
<evidence type="ECO:0000259" key="18">
    <source>
        <dbReference type="PROSITE" id="PS50999"/>
    </source>
</evidence>